<dbReference type="InterPro" id="IPR001173">
    <property type="entry name" value="Glyco_trans_2-like"/>
</dbReference>
<dbReference type="OrthoDB" id="112464at2157"/>
<name>A0A429GNE6_9CREN</name>
<dbReference type="AlphaFoldDB" id="A0A429GNE6"/>
<dbReference type="Gene3D" id="3.90.550.10">
    <property type="entry name" value="Spore Coat Polysaccharide Biosynthesis Protein SpsA, Chain A"/>
    <property type="match status" value="1"/>
</dbReference>
<dbReference type="InterPro" id="IPR050834">
    <property type="entry name" value="Glycosyltransf_2"/>
</dbReference>
<sequence>MRGDVKVSILMPVYNGAKYIHNAIESVLNQTIKSWELIIVDDGSTDNTPSIVREFNDDRIVYLRREENGGQLNALMDGVKFVRGKFITMLHSDDVLLDKKALERNVLYLQNCNYDGVFADLWKINENGEIIGIARTCRSIDLSSPAVLFLRGGSNIVPDIFFVKTMCFKHIISTYITWNIPYWLKFEEKFINVLRLRKVEPWYKYRLHPENYVRSEVGRFETTNGCLRSVIEVGKRLRFPLLRFQRLSIKILKDLKPLFVYKPSPPRDLKDMILYTLGRYYKEIPKNPYFESLLGFYANFPSSRVIKLEFEGQEKIFQGKDARIFFNLIEKRKDKIPSYLSYVLEEAANGFGKVIVKNREDYQKAETTMRFLNILAQVVIE</sequence>
<evidence type="ECO:0000259" key="1">
    <source>
        <dbReference type="Pfam" id="PF00535"/>
    </source>
</evidence>
<protein>
    <submittedName>
        <fullName evidence="2">Glycosyltransferase family 2 protein</fullName>
    </submittedName>
</protein>
<dbReference type="SUPFAM" id="SSF53448">
    <property type="entry name" value="Nucleotide-diphospho-sugar transferases"/>
    <property type="match status" value="1"/>
</dbReference>
<dbReference type="Pfam" id="PF00535">
    <property type="entry name" value="Glycos_transf_2"/>
    <property type="match status" value="1"/>
</dbReference>
<keyword evidence="3" id="KW-1185">Reference proteome</keyword>
<proteinExistence type="predicted"/>
<dbReference type="PANTHER" id="PTHR43685">
    <property type="entry name" value="GLYCOSYLTRANSFERASE"/>
    <property type="match status" value="1"/>
</dbReference>
<dbReference type="EMBL" id="RCOS01000075">
    <property type="protein sequence ID" value="RSN75398.1"/>
    <property type="molecule type" value="Genomic_DNA"/>
</dbReference>
<dbReference type="PANTHER" id="PTHR43685:SF2">
    <property type="entry name" value="GLYCOSYLTRANSFERASE 2-LIKE DOMAIN-CONTAINING PROTEIN"/>
    <property type="match status" value="1"/>
</dbReference>
<gene>
    <name evidence="2" type="ORF">D6D85_06280</name>
</gene>
<evidence type="ECO:0000313" key="2">
    <source>
        <dbReference type="EMBL" id="RSN75398.1"/>
    </source>
</evidence>
<accession>A0A429GNE6</accession>
<organism evidence="2 3">
    <name type="scientific">Candidatus Methanodesulfokora washburnensis</name>
    <dbReference type="NCBI Taxonomy" id="2478471"/>
    <lineage>
        <taxon>Archaea</taxon>
        <taxon>Thermoproteota</taxon>
        <taxon>Candidatus Korarchaeia</taxon>
        <taxon>Candidatus Korarchaeia incertae sedis</taxon>
        <taxon>Candidatus Methanodesulfokora</taxon>
    </lineage>
</organism>
<dbReference type="InterPro" id="IPR029044">
    <property type="entry name" value="Nucleotide-diphossugar_trans"/>
</dbReference>
<reference evidence="2 3" key="1">
    <citation type="submission" date="2018-10" db="EMBL/GenBank/DDBJ databases">
        <title>Co-occurring genomic capacity for anaerobic methane metabolism and dissimilatory sulfite reduction discovered in the Korarchaeota.</title>
        <authorList>
            <person name="Mckay L.J."/>
            <person name="Dlakic M."/>
            <person name="Fields M.W."/>
            <person name="Delmont T.O."/>
            <person name="Eren A.M."/>
            <person name="Jay Z.J."/>
            <person name="Klingelsmith K.B."/>
            <person name="Rusch D.B."/>
            <person name="Inskeep W.P."/>
        </authorList>
    </citation>
    <scope>NUCLEOTIDE SEQUENCE [LARGE SCALE GENOMIC DNA]</scope>
    <source>
        <strain evidence="2 3">MDKW</strain>
    </source>
</reference>
<comment type="caution">
    <text evidence="2">The sequence shown here is derived from an EMBL/GenBank/DDBJ whole genome shotgun (WGS) entry which is preliminary data.</text>
</comment>
<dbReference type="GO" id="GO:0016740">
    <property type="term" value="F:transferase activity"/>
    <property type="evidence" value="ECO:0007669"/>
    <property type="project" value="UniProtKB-KW"/>
</dbReference>
<dbReference type="CDD" id="cd00761">
    <property type="entry name" value="Glyco_tranf_GTA_type"/>
    <property type="match status" value="1"/>
</dbReference>
<dbReference type="Proteomes" id="UP000277582">
    <property type="component" value="Unassembled WGS sequence"/>
</dbReference>
<dbReference type="RefSeq" id="WP_125671172.1">
    <property type="nucleotide sequence ID" value="NZ_RCOS01000075.1"/>
</dbReference>
<feature type="domain" description="Glycosyltransferase 2-like" evidence="1">
    <location>
        <begin position="8"/>
        <end position="131"/>
    </location>
</feature>
<keyword evidence="2" id="KW-0808">Transferase</keyword>
<evidence type="ECO:0000313" key="3">
    <source>
        <dbReference type="Proteomes" id="UP000277582"/>
    </source>
</evidence>